<dbReference type="InterPro" id="IPR050090">
    <property type="entry name" value="Tyrosine_recombinase_XerCD"/>
</dbReference>
<evidence type="ECO:0000256" key="2">
    <source>
        <dbReference type="ARBA" id="ARBA00023125"/>
    </source>
</evidence>
<dbReference type="InterPro" id="IPR035386">
    <property type="entry name" value="Arm-DNA-bind_5"/>
</dbReference>
<sequence length="419" mass="48922">MTSKQTFSILFWVNSSRAKDNMAEIYARIVVNRKRVNISLKTKVDIKKWDKNKGRLKSKDPGSLQINRFIEQTRTQIFQSYMDLQANNEAVSATSVKSRFLGEDENHTSIKELIAYHNEKMQHVLNPATMRHFKTSQNYIMEYIQKEYKSKDYLLKNLDYGFIIGFESFLRSYKPKHYQAQIGNNTIMKHIQRLRKMVTMAFHMEWITKDPFVKFKPKIIKKERDFLTQNELERLEKLSCSVERLTQVKDLFVFSCYTGISFGDIMLLTKKNIVEGEDGNLWIITSRQKTSTSVKVPLLPQALEVIEKYQKCRRTSITGTLLPTLSNQKVNSYLKEIAYLCQIKKNLTFHMARHTFATTVTLTNGVPLETVSKLLGHNKLSTTQIYARVIEKKVSEDMQNLKMKMARKTTDECSDKKNQ</sequence>
<organism evidence="5 6">
    <name type="scientific">Salinimicrobium profundisediminis</name>
    <dbReference type="NCBI Taxonomy" id="2994553"/>
    <lineage>
        <taxon>Bacteria</taxon>
        <taxon>Pseudomonadati</taxon>
        <taxon>Bacteroidota</taxon>
        <taxon>Flavobacteriia</taxon>
        <taxon>Flavobacteriales</taxon>
        <taxon>Flavobacteriaceae</taxon>
        <taxon>Salinimicrobium</taxon>
    </lineage>
</organism>
<dbReference type="GO" id="GO:0006310">
    <property type="term" value="P:DNA recombination"/>
    <property type="evidence" value="ECO:0007669"/>
    <property type="project" value="UniProtKB-KW"/>
</dbReference>
<reference evidence="5" key="1">
    <citation type="submission" date="2022-11" db="EMBL/GenBank/DDBJ databases">
        <title>Salinimicrobium profundisediminis sp. nov., isolated from deep-sea sediment of the Mariana Trench.</title>
        <authorList>
            <person name="Fu H."/>
        </authorList>
    </citation>
    <scope>NUCLEOTIDE SEQUENCE</scope>
    <source>
        <strain evidence="5">MT39</strain>
    </source>
</reference>
<dbReference type="Pfam" id="PF00589">
    <property type="entry name" value="Phage_integrase"/>
    <property type="match status" value="1"/>
</dbReference>
<dbReference type="PANTHER" id="PTHR30349">
    <property type="entry name" value="PHAGE INTEGRASE-RELATED"/>
    <property type="match status" value="1"/>
</dbReference>
<evidence type="ECO:0000313" key="6">
    <source>
        <dbReference type="Proteomes" id="UP001148482"/>
    </source>
</evidence>
<dbReference type="Proteomes" id="UP001148482">
    <property type="component" value="Unassembled WGS sequence"/>
</dbReference>
<dbReference type="EMBL" id="JAPJDA010000026">
    <property type="protein sequence ID" value="MCX2839407.1"/>
    <property type="molecule type" value="Genomic_DNA"/>
</dbReference>
<evidence type="ECO:0000256" key="3">
    <source>
        <dbReference type="ARBA" id="ARBA00023172"/>
    </source>
</evidence>
<dbReference type="GO" id="GO:0015074">
    <property type="term" value="P:DNA integration"/>
    <property type="evidence" value="ECO:0007669"/>
    <property type="project" value="InterPro"/>
</dbReference>
<gene>
    <name evidence="5" type="ORF">OQ279_14735</name>
</gene>
<dbReference type="InterPro" id="IPR013762">
    <property type="entry name" value="Integrase-like_cat_sf"/>
</dbReference>
<dbReference type="Gene3D" id="1.10.443.10">
    <property type="entry name" value="Intergrase catalytic core"/>
    <property type="match status" value="1"/>
</dbReference>
<protein>
    <submittedName>
        <fullName evidence="5">Site-specific integrase</fullName>
    </submittedName>
</protein>
<dbReference type="GO" id="GO:0003677">
    <property type="term" value="F:DNA binding"/>
    <property type="evidence" value="ECO:0007669"/>
    <property type="project" value="UniProtKB-KW"/>
</dbReference>
<dbReference type="CDD" id="cd01185">
    <property type="entry name" value="INTN1_C_like"/>
    <property type="match status" value="1"/>
</dbReference>
<keyword evidence="6" id="KW-1185">Reference proteome</keyword>
<name>A0A9X3I2X8_9FLAO</name>
<comment type="similarity">
    <text evidence="1">Belongs to the 'phage' integrase family.</text>
</comment>
<dbReference type="InterPro" id="IPR025269">
    <property type="entry name" value="SAM-like_dom"/>
</dbReference>
<dbReference type="InterPro" id="IPR010998">
    <property type="entry name" value="Integrase_recombinase_N"/>
</dbReference>
<dbReference type="InterPro" id="IPR011010">
    <property type="entry name" value="DNA_brk_join_enz"/>
</dbReference>
<keyword evidence="3" id="KW-0233">DNA recombination</keyword>
<dbReference type="SUPFAM" id="SSF56349">
    <property type="entry name" value="DNA breaking-rejoining enzymes"/>
    <property type="match status" value="1"/>
</dbReference>
<dbReference type="Pfam" id="PF13102">
    <property type="entry name" value="Phage_int_SAM_5"/>
    <property type="match status" value="1"/>
</dbReference>
<proteinExistence type="inferred from homology"/>
<feature type="domain" description="Tyr recombinase" evidence="4">
    <location>
        <begin position="222"/>
        <end position="403"/>
    </location>
</feature>
<evidence type="ECO:0000259" key="4">
    <source>
        <dbReference type="PROSITE" id="PS51898"/>
    </source>
</evidence>
<accession>A0A9X3I2X8</accession>
<dbReference type="Gene3D" id="1.10.150.130">
    <property type="match status" value="1"/>
</dbReference>
<keyword evidence="2" id="KW-0238">DNA-binding</keyword>
<dbReference type="PROSITE" id="PS51898">
    <property type="entry name" value="TYR_RECOMBINASE"/>
    <property type="match status" value="1"/>
</dbReference>
<comment type="caution">
    <text evidence="5">The sequence shown here is derived from an EMBL/GenBank/DDBJ whole genome shotgun (WGS) entry which is preliminary data.</text>
</comment>
<dbReference type="InterPro" id="IPR002104">
    <property type="entry name" value="Integrase_catalytic"/>
</dbReference>
<dbReference type="Pfam" id="PF17293">
    <property type="entry name" value="Arm-DNA-bind_5"/>
    <property type="match status" value="1"/>
</dbReference>
<evidence type="ECO:0000313" key="5">
    <source>
        <dbReference type="EMBL" id="MCX2839407.1"/>
    </source>
</evidence>
<dbReference type="PANTHER" id="PTHR30349:SF64">
    <property type="entry name" value="PROPHAGE INTEGRASE INTD-RELATED"/>
    <property type="match status" value="1"/>
</dbReference>
<dbReference type="RefSeq" id="WP_266070769.1">
    <property type="nucleotide sequence ID" value="NZ_JAPJDA010000026.1"/>
</dbReference>
<dbReference type="AlphaFoldDB" id="A0A9X3I2X8"/>
<evidence type="ECO:0000256" key="1">
    <source>
        <dbReference type="ARBA" id="ARBA00008857"/>
    </source>
</evidence>